<keyword evidence="3" id="KW-0808">Transferase</keyword>
<evidence type="ECO:0000313" key="6">
    <source>
        <dbReference type="EMBL" id="APH07013.1"/>
    </source>
</evidence>
<dbReference type="KEGG" id="bwh:A9C19_08205"/>
<dbReference type="PANTHER" id="PTHR44307">
    <property type="entry name" value="PHOSPHOETHANOLAMINE METHYLTRANSFERASE"/>
    <property type="match status" value="1"/>
</dbReference>
<reference evidence="6 7" key="1">
    <citation type="journal article" date="2016" name="Sci. Rep.">
        <title>Complete genome sequence and transcriptomic analysis of a novel marine strain Bacillus weihaiensis reveals the mechanism of brown algae degradation.</title>
        <authorList>
            <person name="Zhu Y."/>
            <person name="Chen P."/>
            <person name="Bao Y."/>
            <person name="Men Y."/>
            <person name="Zeng Y."/>
            <person name="Yang J."/>
            <person name="Sun J."/>
            <person name="Sun Y."/>
        </authorList>
    </citation>
    <scope>NUCLEOTIDE SEQUENCE [LARGE SCALE GENOMIC DNA]</scope>
    <source>
        <strain evidence="6 7">Alg07</strain>
    </source>
</reference>
<dbReference type="PANTHER" id="PTHR44307:SF2">
    <property type="entry name" value="PHOSPHOETHANOLAMINE METHYLTRANSFERASE ISOFORM X1"/>
    <property type="match status" value="1"/>
</dbReference>
<dbReference type="STRING" id="1547283.A9C19_08205"/>
<dbReference type="Pfam" id="PF08241">
    <property type="entry name" value="Methyltransf_11"/>
    <property type="match status" value="1"/>
</dbReference>
<dbReference type="CDD" id="cd02440">
    <property type="entry name" value="AdoMet_MTases"/>
    <property type="match status" value="1"/>
</dbReference>
<evidence type="ECO:0000259" key="5">
    <source>
        <dbReference type="Pfam" id="PF08241"/>
    </source>
</evidence>
<comment type="pathway">
    <text evidence="1">Lipid metabolism.</text>
</comment>
<evidence type="ECO:0000256" key="3">
    <source>
        <dbReference type="ARBA" id="ARBA00022679"/>
    </source>
</evidence>
<dbReference type="GO" id="GO:0032259">
    <property type="term" value="P:methylation"/>
    <property type="evidence" value="ECO:0007669"/>
    <property type="project" value="UniProtKB-KW"/>
</dbReference>
<accession>A0A1L3MXF6</accession>
<dbReference type="GO" id="GO:0008757">
    <property type="term" value="F:S-adenosylmethionine-dependent methyltransferase activity"/>
    <property type="evidence" value="ECO:0007669"/>
    <property type="project" value="InterPro"/>
</dbReference>
<gene>
    <name evidence="6" type="ORF">A9C19_08205</name>
</gene>
<proteinExistence type="predicted"/>
<keyword evidence="2" id="KW-0489">Methyltransferase</keyword>
<name>A0A1L3MXF6_9BACI</name>
<dbReference type="Gene3D" id="3.40.50.150">
    <property type="entry name" value="Vaccinia Virus protein VP39"/>
    <property type="match status" value="1"/>
</dbReference>
<evidence type="ECO:0000256" key="4">
    <source>
        <dbReference type="ARBA" id="ARBA00025707"/>
    </source>
</evidence>
<feature type="domain" description="Methyltransferase type 11" evidence="5">
    <location>
        <begin position="48"/>
        <end position="141"/>
    </location>
</feature>
<dbReference type="InterPro" id="IPR013216">
    <property type="entry name" value="Methyltransf_11"/>
</dbReference>
<dbReference type="Proteomes" id="UP000181936">
    <property type="component" value="Chromosome"/>
</dbReference>
<sequence>MKLSIGGARVNYIEMLSYLGIGGAHPGGLSLTKSIVEHEGLPISSHILDAGCGTGQTANYLFMLGYNVTGIDQNPIMIEHALKRNKSTNLSVPFFIQNLEKTTFESETFDCVLCESVLSFTSLAKTLPEIRRVLTKDGLLIAIELIQIGELSKNEKKKLTSFYHFSSILSEGEWIQKFLTHQFRVKSILSPQDFTFENEPITEFSLSENIPKETFNVLSDHERISEEYKHKLSYRVFILNKS</sequence>
<protein>
    <recommendedName>
        <fullName evidence="5">Methyltransferase type 11 domain-containing protein</fullName>
    </recommendedName>
</protein>
<evidence type="ECO:0000256" key="1">
    <source>
        <dbReference type="ARBA" id="ARBA00005189"/>
    </source>
</evidence>
<dbReference type="SUPFAM" id="SSF53335">
    <property type="entry name" value="S-adenosyl-L-methionine-dependent methyltransferases"/>
    <property type="match status" value="1"/>
</dbReference>
<dbReference type="EMBL" id="CP016020">
    <property type="protein sequence ID" value="APH07013.1"/>
    <property type="molecule type" value="Genomic_DNA"/>
</dbReference>
<dbReference type="AlphaFoldDB" id="A0A1L3MXF6"/>
<organism evidence="6 7">
    <name type="scientific">Bacillus weihaiensis</name>
    <dbReference type="NCBI Taxonomy" id="1547283"/>
    <lineage>
        <taxon>Bacteria</taxon>
        <taxon>Bacillati</taxon>
        <taxon>Bacillota</taxon>
        <taxon>Bacilli</taxon>
        <taxon>Bacillales</taxon>
        <taxon>Bacillaceae</taxon>
        <taxon>Bacillus</taxon>
    </lineage>
</organism>
<keyword evidence="7" id="KW-1185">Reference proteome</keyword>
<comment type="pathway">
    <text evidence="4">Phospholipid metabolism.</text>
</comment>
<evidence type="ECO:0000256" key="2">
    <source>
        <dbReference type="ARBA" id="ARBA00022603"/>
    </source>
</evidence>
<evidence type="ECO:0000313" key="7">
    <source>
        <dbReference type="Proteomes" id="UP000181936"/>
    </source>
</evidence>
<dbReference type="InterPro" id="IPR029063">
    <property type="entry name" value="SAM-dependent_MTases_sf"/>
</dbReference>